<sequence>MKQAESNRASYNIIKANKVKARRNYRLLHRSYTAAILFLSGERINFTRVLLESIKRISRHELIATYQYNFAAFSSAFRGYFLLFAELMKEFRTCLIKSAGCSY</sequence>
<reference evidence="1 2" key="2">
    <citation type="journal article" date="2010" name="Nucleic Acids Res.">
        <title>BeetleBase in 2010: revisions to provide comprehensive genomic information for Tribolium castaneum.</title>
        <authorList>
            <person name="Kim H.S."/>
            <person name="Murphy T."/>
            <person name="Xia J."/>
            <person name="Caragea D."/>
            <person name="Park Y."/>
            <person name="Beeman R.W."/>
            <person name="Lorenzen M.D."/>
            <person name="Butcher S."/>
            <person name="Manak J.R."/>
            <person name="Brown S.J."/>
        </authorList>
    </citation>
    <scope>GENOME REANNOTATION</scope>
    <source>
        <strain evidence="1 2">Georgia GA2</strain>
    </source>
</reference>
<protein>
    <submittedName>
        <fullName evidence="1">Uncharacterized protein</fullName>
    </submittedName>
</protein>
<dbReference type="AlphaFoldDB" id="D6WUK4"/>
<dbReference type="HOGENOM" id="CLU_2267169_0_0_1"/>
<reference evidence="1 2" key="1">
    <citation type="journal article" date="2008" name="Nature">
        <title>The genome of the model beetle and pest Tribolium castaneum.</title>
        <authorList>
            <consortium name="Tribolium Genome Sequencing Consortium"/>
            <person name="Richards S."/>
            <person name="Gibbs R.A."/>
            <person name="Weinstock G.M."/>
            <person name="Brown S.J."/>
            <person name="Denell R."/>
            <person name="Beeman R.W."/>
            <person name="Gibbs R."/>
            <person name="Beeman R.W."/>
            <person name="Brown S.J."/>
            <person name="Bucher G."/>
            <person name="Friedrich M."/>
            <person name="Grimmelikhuijzen C.J."/>
            <person name="Klingler M."/>
            <person name="Lorenzen M."/>
            <person name="Richards S."/>
            <person name="Roth S."/>
            <person name="Schroder R."/>
            <person name="Tautz D."/>
            <person name="Zdobnov E.M."/>
            <person name="Muzny D."/>
            <person name="Gibbs R.A."/>
            <person name="Weinstock G.M."/>
            <person name="Attaway T."/>
            <person name="Bell S."/>
            <person name="Buhay C.J."/>
            <person name="Chandrabose M.N."/>
            <person name="Chavez D."/>
            <person name="Clerk-Blankenburg K.P."/>
            <person name="Cree A."/>
            <person name="Dao M."/>
            <person name="Davis C."/>
            <person name="Chacko J."/>
            <person name="Dinh H."/>
            <person name="Dugan-Rocha S."/>
            <person name="Fowler G."/>
            <person name="Garner T.T."/>
            <person name="Garnes J."/>
            <person name="Gnirke A."/>
            <person name="Hawes A."/>
            <person name="Hernandez J."/>
            <person name="Hines S."/>
            <person name="Holder M."/>
            <person name="Hume J."/>
            <person name="Jhangiani S.N."/>
            <person name="Joshi V."/>
            <person name="Khan Z.M."/>
            <person name="Jackson L."/>
            <person name="Kovar C."/>
            <person name="Kowis A."/>
            <person name="Lee S."/>
            <person name="Lewis L.R."/>
            <person name="Margolis J."/>
            <person name="Morgan M."/>
            <person name="Nazareth L.V."/>
            <person name="Nguyen N."/>
            <person name="Okwuonu G."/>
            <person name="Parker D."/>
            <person name="Richards S."/>
            <person name="Ruiz S.J."/>
            <person name="Santibanez J."/>
            <person name="Savard J."/>
            <person name="Scherer S.E."/>
            <person name="Schneider B."/>
            <person name="Sodergren E."/>
            <person name="Tautz D."/>
            <person name="Vattahil S."/>
            <person name="Villasana D."/>
            <person name="White C.S."/>
            <person name="Wright R."/>
            <person name="Park Y."/>
            <person name="Beeman R.W."/>
            <person name="Lord J."/>
            <person name="Oppert B."/>
            <person name="Lorenzen M."/>
            <person name="Brown S."/>
            <person name="Wang L."/>
            <person name="Savard J."/>
            <person name="Tautz D."/>
            <person name="Richards S."/>
            <person name="Weinstock G."/>
            <person name="Gibbs R.A."/>
            <person name="Liu Y."/>
            <person name="Worley K."/>
            <person name="Weinstock G."/>
            <person name="Elsik C.G."/>
            <person name="Reese J.T."/>
            <person name="Elhaik E."/>
            <person name="Landan G."/>
            <person name="Graur D."/>
            <person name="Arensburger P."/>
            <person name="Atkinson P."/>
            <person name="Beeman R.W."/>
            <person name="Beidler J."/>
            <person name="Brown S.J."/>
            <person name="Demuth J.P."/>
            <person name="Drury D.W."/>
            <person name="Du Y.Z."/>
            <person name="Fujiwara H."/>
            <person name="Lorenzen M."/>
            <person name="Maselli V."/>
            <person name="Osanai M."/>
            <person name="Park Y."/>
            <person name="Robertson H.M."/>
            <person name="Tu Z."/>
            <person name="Wang J.J."/>
            <person name="Wang S."/>
            <person name="Richards S."/>
            <person name="Song H."/>
            <person name="Zhang L."/>
            <person name="Sodergren E."/>
            <person name="Werner D."/>
            <person name="Stanke M."/>
            <person name="Morgenstern B."/>
            <person name="Solovyev V."/>
            <person name="Kosarev P."/>
            <person name="Brown G."/>
            <person name="Chen H.C."/>
            <person name="Ermolaeva O."/>
            <person name="Hlavina W."/>
            <person name="Kapustin Y."/>
            <person name="Kiryutin B."/>
            <person name="Kitts P."/>
            <person name="Maglott D."/>
            <person name="Pruitt K."/>
            <person name="Sapojnikov V."/>
            <person name="Souvorov A."/>
            <person name="Mackey A.J."/>
            <person name="Waterhouse R.M."/>
            <person name="Wyder S."/>
            <person name="Zdobnov E.M."/>
            <person name="Zdobnov E.M."/>
            <person name="Wyder S."/>
            <person name="Kriventseva E.V."/>
            <person name="Kadowaki T."/>
            <person name="Bork P."/>
            <person name="Aranda M."/>
            <person name="Bao R."/>
            <person name="Beermann A."/>
            <person name="Berns N."/>
            <person name="Bolognesi R."/>
            <person name="Bonneton F."/>
            <person name="Bopp D."/>
            <person name="Brown S.J."/>
            <person name="Bucher G."/>
            <person name="Butts T."/>
            <person name="Chaumot A."/>
            <person name="Denell R.E."/>
            <person name="Ferrier D.E."/>
            <person name="Friedrich M."/>
            <person name="Gordon C.M."/>
            <person name="Jindra M."/>
            <person name="Klingler M."/>
            <person name="Lan Q."/>
            <person name="Lattorff H.M."/>
            <person name="Laudet V."/>
            <person name="von Levetsow C."/>
            <person name="Liu Z."/>
            <person name="Lutz R."/>
            <person name="Lynch J.A."/>
            <person name="da Fonseca R.N."/>
            <person name="Posnien N."/>
            <person name="Reuter R."/>
            <person name="Roth S."/>
            <person name="Savard J."/>
            <person name="Schinko J.B."/>
            <person name="Schmitt C."/>
            <person name="Schoppmeier M."/>
            <person name="Schroder R."/>
            <person name="Shippy T.D."/>
            <person name="Simonnet F."/>
            <person name="Marques-Souza H."/>
            <person name="Tautz D."/>
            <person name="Tomoyasu Y."/>
            <person name="Trauner J."/>
            <person name="Van der Zee M."/>
            <person name="Vervoort M."/>
            <person name="Wittkopp N."/>
            <person name="Wimmer E.A."/>
            <person name="Yang X."/>
            <person name="Jones A.K."/>
            <person name="Sattelle D.B."/>
            <person name="Ebert P.R."/>
            <person name="Nelson D."/>
            <person name="Scott J.G."/>
            <person name="Beeman R.W."/>
            <person name="Muthukrishnan S."/>
            <person name="Kramer K.J."/>
            <person name="Arakane Y."/>
            <person name="Beeman R.W."/>
            <person name="Zhu Q."/>
            <person name="Hogenkamp D."/>
            <person name="Dixit R."/>
            <person name="Oppert B."/>
            <person name="Jiang H."/>
            <person name="Zou Z."/>
            <person name="Marshall J."/>
            <person name="Elpidina E."/>
            <person name="Vinokurov K."/>
            <person name="Oppert C."/>
            <person name="Zou Z."/>
            <person name="Evans J."/>
            <person name="Lu Z."/>
            <person name="Zhao P."/>
            <person name="Sumathipala N."/>
            <person name="Altincicek B."/>
            <person name="Vilcinskas A."/>
            <person name="Williams M."/>
            <person name="Hultmark D."/>
            <person name="Hetru C."/>
            <person name="Jiang H."/>
            <person name="Grimmelikhuijzen C.J."/>
            <person name="Hauser F."/>
            <person name="Cazzamali G."/>
            <person name="Williamson M."/>
            <person name="Park Y."/>
            <person name="Li B."/>
            <person name="Tanaka Y."/>
            <person name="Predel R."/>
            <person name="Neupert S."/>
            <person name="Schachtner J."/>
            <person name="Verleyen P."/>
            <person name="Raible F."/>
            <person name="Bork P."/>
            <person name="Friedrich M."/>
            <person name="Walden K.K."/>
            <person name="Robertson H.M."/>
            <person name="Angeli S."/>
            <person name="Foret S."/>
            <person name="Bucher G."/>
            <person name="Schuetz S."/>
            <person name="Maleszka R."/>
            <person name="Wimmer E.A."/>
            <person name="Beeman R.W."/>
            <person name="Lorenzen M."/>
            <person name="Tomoyasu Y."/>
            <person name="Miller S.C."/>
            <person name="Grossmann D."/>
            <person name="Bucher G."/>
        </authorList>
    </citation>
    <scope>NUCLEOTIDE SEQUENCE [LARGE SCALE GENOMIC DNA]</scope>
    <source>
        <strain evidence="1 2">Georgia GA2</strain>
    </source>
</reference>
<organism evidence="1 2">
    <name type="scientific">Tribolium castaneum</name>
    <name type="common">Red flour beetle</name>
    <dbReference type="NCBI Taxonomy" id="7070"/>
    <lineage>
        <taxon>Eukaryota</taxon>
        <taxon>Metazoa</taxon>
        <taxon>Ecdysozoa</taxon>
        <taxon>Arthropoda</taxon>
        <taxon>Hexapoda</taxon>
        <taxon>Insecta</taxon>
        <taxon>Pterygota</taxon>
        <taxon>Neoptera</taxon>
        <taxon>Endopterygota</taxon>
        <taxon>Coleoptera</taxon>
        <taxon>Polyphaga</taxon>
        <taxon>Cucujiformia</taxon>
        <taxon>Tenebrionidae</taxon>
        <taxon>Tenebrionidae incertae sedis</taxon>
        <taxon>Tribolium</taxon>
    </lineage>
</organism>
<proteinExistence type="predicted"/>
<dbReference type="EMBL" id="KQ971357">
    <property type="protein sequence ID" value="EFA08368.1"/>
    <property type="molecule type" value="Genomic_DNA"/>
</dbReference>
<dbReference type="Proteomes" id="UP000007266">
    <property type="component" value="Linkage group 8"/>
</dbReference>
<accession>D6WUK4</accession>
<evidence type="ECO:0000313" key="2">
    <source>
        <dbReference type="Proteomes" id="UP000007266"/>
    </source>
</evidence>
<keyword evidence="2" id="KW-1185">Reference proteome</keyword>
<evidence type="ECO:0000313" key="1">
    <source>
        <dbReference type="EMBL" id="EFA08368.1"/>
    </source>
</evidence>
<dbReference type="InParanoid" id="D6WUK4"/>
<gene>
    <name evidence="1" type="primary">GLEAN_06011</name>
    <name evidence="1" type="ORF">TcasGA2_TC006011</name>
</gene>
<name>D6WUK4_TRICA</name>